<organism evidence="6 7">
    <name type="scientific">Stylophora pistillata</name>
    <name type="common">Smooth cauliflower coral</name>
    <dbReference type="NCBI Taxonomy" id="50429"/>
    <lineage>
        <taxon>Eukaryota</taxon>
        <taxon>Metazoa</taxon>
        <taxon>Cnidaria</taxon>
        <taxon>Anthozoa</taxon>
        <taxon>Hexacorallia</taxon>
        <taxon>Scleractinia</taxon>
        <taxon>Astrocoeniina</taxon>
        <taxon>Pocilloporidae</taxon>
        <taxon>Stylophora</taxon>
    </lineage>
</organism>
<evidence type="ECO:0000313" key="6">
    <source>
        <dbReference type="EMBL" id="PFX22535.1"/>
    </source>
</evidence>
<dbReference type="AlphaFoldDB" id="A0A2B4S221"/>
<comment type="caution">
    <text evidence="6">The sequence shown here is derived from an EMBL/GenBank/DDBJ whole genome shotgun (WGS) entry which is preliminary data.</text>
</comment>
<evidence type="ECO:0000259" key="5">
    <source>
        <dbReference type="PROSITE" id="PS50145"/>
    </source>
</evidence>
<name>A0A2B4S221_STYPI</name>
<keyword evidence="3 4" id="KW-0862">Zinc</keyword>
<evidence type="ECO:0000256" key="3">
    <source>
        <dbReference type="ARBA" id="ARBA00022833"/>
    </source>
</evidence>
<dbReference type="GO" id="GO:0043122">
    <property type="term" value="P:regulation of canonical NF-kappaB signal transduction"/>
    <property type="evidence" value="ECO:0007669"/>
    <property type="project" value="TreeGrafter"/>
</dbReference>
<feature type="domain" description="TRAF-type" evidence="5">
    <location>
        <begin position="38"/>
        <end position="90"/>
    </location>
</feature>
<evidence type="ECO:0000256" key="1">
    <source>
        <dbReference type="ARBA" id="ARBA00022723"/>
    </source>
</evidence>
<proteinExistence type="predicted"/>
<reference evidence="7" key="1">
    <citation type="journal article" date="2017" name="bioRxiv">
        <title>Comparative analysis of the genomes of Stylophora pistillata and Acropora digitifera provides evidence for extensive differences between species of corals.</title>
        <authorList>
            <person name="Voolstra C.R."/>
            <person name="Li Y."/>
            <person name="Liew Y.J."/>
            <person name="Baumgarten S."/>
            <person name="Zoccola D."/>
            <person name="Flot J.-F."/>
            <person name="Tambutte S."/>
            <person name="Allemand D."/>
            <person name="Aranda M."/>
        </authorList>
    </citation>
    <scope>NUCLEOTIDE SEQUENCE [LARGE SCALE GENOMIC DNA]</scope>
</reference>
<feature type="zinc finger region" description="TRAF-type" evidence="4">
    <location>
        <begin position="92"/>
        <end position="139"/>
    </location>
</feature>
<dbReference type="Pfam" id="PF02176">
    <property type="entry name" value="zf-TRAF"/>
    <property type="match status" value="1"/>
</dbReference>
<dbReference type="PANTHER" id="PTHR10131:SF94">
    <property type="entry name" value="TNF RECEPTOR-ASSOCIATED FACTOR 4"/>
    <property type="match status" value="1"/>
</dbReference>
<sequence>MWTSTLQGLSGTSIRTRRLKILDRRMRMERRAQTRLQAHEDSCQYGAVECQACGETVERRHLKAHREHDCINRAVTCIYCGGEVRHTNMKDHLDVCLKFPIQCILNCGEEGIPRDKMDEHVTTCCPKAQYLCPFSVHGCESKGTKQIINEHINENIESHLEMMNYSSHECNEKSKQVEEKICRLVQEKTALEHQLQNQAAELAAQQTKLSMVENSMIEQKRTTEELHGHLKVLGHLKGMSFHLR</sequence>
<dbReference type="GO" id="GO:0008270">
    <property type="term" value="F:zinc ion binding"/>
    <property type="evidence" value="ECO:0007669"/>
    <property type="project" value="UniProtKB-KW"/>
</dbReference>
<gene>
    <name evidence="6" type="primary">Traf5</name>
    <name evidence="6" type="ORF">AWC38_SpisGene12950</name>
</gene>
<dbReference type="PANTHER" id="PTHR10131">
    <property type="entry name" value="TNF RECEPTOR ASSOCIATED FACTOR"/>
    <property type="match status" value="1"/>
</dbReference>
<keyword evidence="6" id="KW-0675">Receptor</keyword>
<accession>A0A2B4S221</accession>
<dbReference type="Gene3D" id="3.30.40.10">
    <property type="entry name" value="Zinc/RING finger domain, C3HC4 (zinc finger)"/>
    <property type="match status" value="2"/>
</dbReference>
<dbReference type="STRING" id="50429.A0A2B4S221"/>
<feature type="zinc finger region" description="TRAF-type" evidence="4">
    <location>
        <begin position="38"/>
        <end position="90"/>
    </location>
</feature>
<dbReference type="SUPFAM" id="SSF49599">
    <property type="entry name" value="TRAF domain-like"/>
    <property type="match status" value="1"/>
</dbReference>
<evidence type="ECO:0000313" key="7">
    <source>
        <dbReference type="Proteomes" id="UP000225706"/>
    </source>
</evidence>
<dbReference type="InterPro" id="IPR001293">
    <property type="entry name" value="Znf_TRAF"/>
</dbReference>
<keyword evidence="2 4" id="KW-0863">Zinc-finger</keyword>
<evidence type="ECO:0000256" key="4">
    <source>
        <dbReference type="PROSITE-ProRule" id="PRU00207"/>
    </source>
</evidence>
<feature type="domain" description="TRAF-type" evidence="5">
    <location>
        <begin position="92"/>
        <end position="139"/>
    </location>
</feature>
<evidence type="ECO:0000256" key="2">
    <source>
        <dbReference type="ARBA" id="ARBA00022771"/>
    </source>
</evidence>
<keyword evidence="1 4" id="KW-0479">Metal-binding</keyword>
<dbReference type="Proteomes" id="UP000225706">
    <property type="component" value="Unassembled WGS sequence"/>
</dbReference>
<protein>
    <submittedName>
        <fullName evidence="6">TNF receptor-associated factor 5</fullName>
    </submittedName>
</protein>
<dbReference type="EMBL" id="LSMT01000236">
    <property type="protein sequence ID" value="PFX22535.1"/>
    <property type="molecule type" value="Genomic_DNA"/>
</dbReference>
<dbReference type="PROSITE" id="PS50145">
    <property type="entry name" value="ZF_TRAF"/>
    <property type="match status" value="2"/>
</dbReference>
<keyword evidence="7" id="KW-1185">Reference proteome</keyword>
<dbReference type="InterPro" id="IPR013083">
    <property type="entry name" value="Znf_RING/FYVE/PHD"/>
</dbReference>